<dbReference type="Pfam" id="PF22124">
    <property type="entry name" value="Glyco_hydro_95_cat"/>
    <property type="match status" value="1"/>
</dbReference>
<feature type="domain" description="Alpha fucosidase A-like C-terminal" evidence="2">
    <location>
        <begin position="701"/>
        <end position="765"/>
    </location>
</feature>
<dbReference type="AlphaFoldDB" id="A0A1I2AJ57"/>
<dbReference type="GO" id="GO:0004560">
    <property type="term" value="F:alpha-L-fucosidase activity"/>
    <property type="evidence" value="ECO:0007669"/>
    <property type="project" value="InterPro"/>
</dbReference>
<dbReference type="PIRSF" id="PIRSF007663">
    <property type="entry name" value="UCP007663"/>
    <property type="match status" value="1"/>
</dbReference>
<dbReference type="FunFam" id="1.50.10.10:FF:000028">
    <property type="entry name" value="Alpha-L-fucosidase 2"/>
    <property type="match status" value="1"/>
</dbReference>
<dbReference type="EMBL" id="FONS01000001">
    <property type="protein sequence ID" value="SFE43936.1"/>
    <property type="molecule type" value="Genomic_DNA"/>
</dbReference>
<evidence type="ECO:0000259" key="2">
    <source>
        <dbReference type="Pfam" id="PF21307"/>
    </source>
</evidence>
<proteinExistence type="predicted"/>
<dbReference type="RefSeq" id="WP_234797497.1">
    <property type="nucleotide sequence ID" value="NZ_FONS01000001.1"/>
</dbReference>
<dbReference type="STRING" id="34086.SAMN04488084_101195"/>
<dbReference type="Pfam" id="PF14498">
    <property type="entry name" value="Glyco_hyd_65N_2"/>
    <property type="match status" value="1"/>
</dbReference>
<sequence length="824" mass="91373">MHNSIRNKGMVFTIFISLTISVSAQNTDLKLWYNAPAENVWEAALPVGNGRLGAMVFGNPGQEQISLNEASIWSGGPNRNDNPEALNALPEIRKLIFEGQYQQASKMAAQHIQSKRINGMMYQPAGDFRLVFPGHENYAGYYRELDLESAVAKTTYKVGNITYTRTVFSSVPDQAIIIHLTADKPGSLTFEASLLSEHNSKVIVAKDNILYLSAQSSDKDGVKGAVKFETGVGIKQKGGTISSDNGNLKVSGASSATVYISIATNFVNYKDISADEKTKNAAYLHAVMQKSYRRLSKDHITAYQKYFNRVQINLGKTPSAGLPTDQRVAEFAKGNDPQLAALYYQFGRYLLISSSQPGGQPANLQGIWNNKMNPPWGSKYTININTEMNYWPAEESNLSEMHGPLIEMVKELSETGKETARVMYGAAGWVTHHNTDLWRISGPVDAINYGMWPMGGAWLSRHLFEKYLYNGDREYLKTVYPALKGAAQFYLDFLVEEPVKGWMVVSPSMSPENSPKSHQEISIAAGTTMDNQLVFDLFTNTIRAAEALNTDVVLIDKLKKMRMRLPPMQVGQYGQLQEWIQDLDNPNDKHRHVSHLFGLYPAGQISPYHTPQLFEAAKNSMIQRGDVSTGWSMGWKVNLWARLQDGNHAYKLITNQLTPAGVNQGENSGGGTYPNLFDAHPPFQIDGNFGCTAGITEMLMQSHDEAIHLLPALPDAWKDGSISGLRARGGFEIERLVWKDGHLYEVVIKSTLGGKCRLRVPNQIKGRKLAVAAGNNPNPFFQSLEVKPAIISATAGLRPAEIKDTLLYEVDTKPGKTYKFKISQ</sequence>
<evidence type="ECO:0000313" key="5">
    <source>
        <dbReference type="Proteomes" id="UP000183129"/>
    </source>
</evidence>
<gene>
    <name evidence="4" type="ORF">SAMN03003324_00475</name>
</gene>
<dbReference type="InterPro" id="IPR054363">
    <property type="entry name" value="GH95_cat"/>
</dbReference>
<dbReference type="InterPro" id="IPR027414">
    <property type="entry name" value="GH95_N_dom"/>
</dbReference>
<protein>
    <submittedName>
        <fullName evidence="4">Alpha-L-fucosidase 2</fullName>
    </submittedName>
</protein>
<dbReference type="InterPro" id="IPR016518">
    <property type="entry name" value="Alpha-L-fucosidase"/>
</dbReference>
<name>A0A1I2AJ57_9SPHI</name>
<organism evidence="4 5">
    <name type="scientific">Pedobacter antarcticus</name>
    <dbReference type="NCBI Taxonomy" id="34086"/>
    <lineage>
        <taxon>Bacteria</taxon>
        <taxon>Pseudomonadati</taxon>
        <taxon>Bacteroidota</taxon>
        <taxon>Sphingobacteriia</taxon>
        <taxon>Sphingobacteriales</taxon>
        <taxon>Sphingobacteriaceae</taxon>
        <taxon>Pedobacter</taxon>
    </lineage>
</organism>
<dbReference type="SUPFAM" id="SSF48208">
    <property type="entry name" value="Six-hairpin glycosidases"/>
    <property type="match status" value="1"/>
</dbReference>
<dbReference type="Pfam" id="PF21307">
    <property type="entry name" value="Glyco_hydro_95_C"/>
    <property type="match status" value="1"/>
</dbReference>
<dbReference type="InterPro" id="IPR049053">
    <property type="entry name" value="AFCA-like_C"/>
</dbReference>
<evidence type="ECO:0000259" key="1">
    <source>
        <dbReference type="Pfam" id="PF14498"/>
    </source>
</evidence>
<dbReference type="Gene3D" id="1.50.10.10">
    <property type="match status" value="1"/>
</dbReference>
<dbReference type="PANTHER" id="PTHR31084:SF0">
    <property type="entry name" value="ALPHA-L-FUCOSIDASE 2"/>
    <property type="match status" value="1"/>
</dbReference>
<dbReference type="PANTHER" id="PTHR31084">
    <property type="entry name" value="ALPHA-L-FUCOSIDASE 2"/>
    <property type="match status" value="1"/>
</dbReference>
<feature type="domain" description="Glycosyl hydrolase family 95 catalytic" evidence="3">
    <location>
        <begin position="291"/>
        <end position="699"/>
    </location>
</feature>
<feature type="domain" description="Glycosyl hydrolase family 95 N-terminal" evidence="1">
    <location>
        <begin position="31"/>
        <end position="268"/>
    </location>
</feature>
<dbReference type="Proteomes" id="UP000183129">
    <property type="component" value="Unassembled WGS sequence"/>
</dbReference>
<reference evidence="4 5" key="1">
    <citation type="submission" date="2016-10" db="EMBL/GenBank/DDBJ databases">
        <authorList>
            <person name="de Groot N.N."/>
        </authorList>
    </citation>
    <scope>NUCLEOTIDE SEQUENCE [LARGE SCALE GENOMIC DNA]</scope>
    <source>
        <strain evidence="4 5">ATCC 51969</strain>
    </source>
</reference>
<accession>A0A1I2AJ57</accession>
<evidence type="ECO:0000259" key="3">
    <source>
        <dbReference type="Pfam" id="PF22124"/>
    </source>
</evidence>
<evidence type="ECO:0000313" key="4">
    <source>
        <dbReference type="EMBL" id="SFE43936.1"/>
    </source>
</evidence>
<dbReference type="GO" id="GO:0005975">
    <property type="term" value="P:carbohydrate metabolic process"/>
    <property type="evidence" value="ECO:0007669"/>
    <property type="project" value="InterPro"/>
</dbReference>
<dbReference type="InterPro" id="IPR012341">
    <property type="entry name" value="6hp_glycosidase-like_sf"/>
</dbReference>
<dbReference type="InterPro" id="IPR008928">
    <property type="entry name" value="6-hairpin_glycosidase_sf"/>
</dbReference>